<dbReference type="SUPFAM" id="SSF50978">
    <property type="entry name" value="WD40 repeat-like"/>
    <property type="match status" value="1"/>
</dbReference>
<name>A0A8J6CEA6_DIALT</name>
<comment type="subcellular location">
    <subcellularLocation>
        <location evidence="1">Nucleus</location>
    </subcellularLocation>
</comment>
<dbReference type="PRINTS" id="PR00320">
    <property type="entry name" value="GPROTEINBRPT"/>
</dbReference>
<keyword evidence="9" id="KW-1185">Reference proteome</keyword>
<dbReference type="SMART" id="SM00320">
    <property type="entry name" value="WD40"/>
    <property type="match status" value="5"/>
</dbReference>
<comment type="caution">
    <text evidence="8">The sequence shown here is derived from an EMBL/GenBank/DDBJ whole genome shotgun (WGS) entry which is preliminary data.</text>
</comment>
<reference evidence="8" key="1">
    <citation type="submission" date="2021-05" db="EMBL/GenBank/DDBJ databases">
        <title>The genome of the haptophyte Pavlova lutheri (Diacronema luteri, Pavlovales) - a model for lipid biosynthesis in eukaryotic algae.</title>
        <authorList>
            <person name="Hulatt C.J."/>
            <person name="Posewitz M.C."/>
        </authorList>
    </citation>
    <scope>NUCLEOTIDE SEQUENCE</scope>
    <source>
        <strain evidence="8">NIVA-4/92</strain>
    </source>
</reference>
<keyword evidence="3" id="KW-0806">Transcription termination</keyword>
<evidence type="ECO:0000313" key="9">
    <source>
        <dbReference type="Proteomes" id="UP000751190"/>
    </source>
</evidence>
<evidence type="ECO:0000256" key="6">
    <source>
        <dbReference type="ARBA" id="ARBA00023242"/>
    </source>
</evidence>
<evidence type="ECO:0000256" key="1">
    <source>
        <dbReference type="ARBA" id="ARBA00004123"/>
    </source>
</evidence>
<keyword evidence="5" id="KW-0677">Repeat</keyword>
<dbReference type="PROSITE" id="PS50082">
    <property type="entry name" value="WD_REPEATS_2"/>
    <property type="match status" value="3"/>
</dbReference>
<keyword evidence="3" id="KW-0804">Transcription</keyword>
<dbReference type="CDD" id="cd00200">
    <property type="entry name" value="WD40"/>
    <property type="match status" value="1"/>
</dbReference>
<dbReference type="OrthoDB" id="27537at2759"/>
<dbReference type="InterPro" id="IPR001680">
    <property type="entry name" value="WD40_rpt"/>
</dbReference>
<dbReference type="OMA" id="HNEGYIR"/>
<dbReference type="InterPro" id="IPR015943">
    <property type="entry name" value="WD40/YVTN_repeat-like_dom_sf"/>
</dbReference>
<evidence type="ECO:0008006" key="10">
    <source>
        <dbReference type="Google" id="ProtNLM"/>
    </source>
</evidence>
<dbReference type="GO" id="GO:0048188">
    <property type="term" value="C:Set1C/COMPASS complex"/>
    <property type="evidence" value="ECO:0007669"/>
    <property type="project" value="TreeGrafter"/>
</dbReference>
<keyword evidence="3" id="KW-0805">Transcription regulation</keyword>
<evidence type="ECO:0000256" key="5">
    <source>
        <dbReference type="ARBA" id="ARBA00022737"/>
    </source>
</evidence>
<evidence type="ECO:0000256" key="7">
    <source>
        <dbReference type="PROSITE-ProRule" id="PRU00221"/>
    </source>
</evidence>
<evidence type="ECO:0000256" key="3">
    <source>
        <dbReference type="ARBA" id="ARBA00022472"/>
    </source>
</evidence>
<sequence>MMKLTPQTLRAMEVARVRRDNAKPINALDFFHDGSMLVTSSDDESIRLYNCMEGKLQKLVYSRKYGACHVRFTHHQLSIICASRNLSNDHSLRYLSLHDNQFLRYFHGHTAPVTALEMSPKEDLFVSASRDSSVRLWDLRQEAALGVLSVPNHSPPAVSFDPEGLIFATAMSDQTTRAVRLYDMRSYAKGPFTTFRLSGPPVAFHHLSFSNDGKTILLPSTSDAIDLIDAFDGNQLATYRGHSNAGGLMLEASFTPDGQFVLSGSDDGTVHVWHAATGREVAVMQGHANAATSVRWSPTHMLAASACTGSLLCLWIPRLGGAGA</sequence>
<keyword evidence="6" id="KW-0539">Nucleus</keyword>
<evidence type="ECO:0000256" key="4">
    <source>
        <dbReference type="ARBA" id="ARBA00022574"/>
    </source>
</evidence>
<organism evidence="8 9">
    <name type="scientific">Diacronema lutheri</name>
    <name type="common">Unicellular marine alga</name>
    <name type="synonym">Monochrysis lutheri</name>
    <dbReference type="NCBI Taxonomy" id="2081491"/>
    <lineage>
        <taxon>Eukaryota</taxon>
        <taxon>Haptista</taxon>
        <taxon>Haptophyta</taxon>
        <taxon>Pavlovophyceae</taxon>
        <taxon>Pavlovales</taxon>
        <taxon>Pavlovaceae</taxon>
        <taxon>Diacronema</taxon>
    </lineage>
</organism>
<gene>
    <name evidence="8" type="ORF">KFE25_005919</name>
</gene>
<dbReference type="GO" id="GO:0006353">
    <property type="term" value="P:DNA-templated transcription termination"/>
    <property type="evidence" value="ECO:0007669"/>
    <property type="project" value="UniProtKB-KW"/>
</dbReference>
<evidence type="ECO:0000313" key="8">
    <source>
        <dbReference type="EMBL" id="KAG8469464.1"/>
    </source>
</evidence>
<feature type="repeat" description="WD" evidence="7">
    <location>
        <begin position="18"/>
        <end position="50"/>
    </location>
</feature>
<dbReference type="Proteomes" id="UP000751190">
    <property type="component" value="Unassembled WGS sequence"/>
</dbReference>
<dbReference type="PROSITE" id="PS50294">
    <property type="entry name" value="WD_REPEATS_REGION"/>
    <property type="match status" value="2"/>
</dbReference>
<dbReference type="EMBL" id="JAGTXO010000002">
    <property type="protein sequence ID" value="KAG8469464.1"/>
    <property type="molecule type" value="Genomic_DNA"/>
</dbReference>
<dbReference type="AlphaFoldDB" id="A0A8J6CEA6"/>
<dbReference type="PANTHER" id="PTHR19861">
    <property type="entry name" value="WD40 REPEAT PROTEIN SWD2"/>
    <property type="match status" value="1"/>
</dbReference>
<dbReference type="InterPro" id="IPR036322">
    <property type="entry name" value="WD40_repeat_dom_sf"/>
</dbReference>
<accession>A0A8J6CEA6</accession>
<dbReference type="PANTHER" id="PTHR19861:SF0">
    <property type="entry name" value="WD REPEAT-CONTAINING PROTEIN 82"/>
    <property type="match status" value="1"/>
</dbReference>
<dbReference type="GO" id="GO:0003682">
    <property type="term" value="F:chromatin binding"/>
    <property type="evidence" value="ECO:0007669"/>
    <property type="project" value="TreeGrafter"/>
</dbReference>
<evidence type="ECO:0000256" key="2">
    <source>
        <dbReference type="ARBA" id="ARBA00005616"/>
    </source>
</evidence>
<keyword evidence="4 7" id="KW-0853">WD repeat</keyword>
<dbReference type="Gene3D" id="2.130.10.10">
    <property type="entry name" value="YVTN repeat-like/Quinoprotein amine dehydrogenase"/>
    <property type="match status" value="2"/>
</dbReference>
<feature type="repeat" description="WD" evidence="7">
    <location>
        <begin position="106"/>
        <end position="147"/>
    </location>
</feature>
<comment type="similarity">
    <text evidence="2">Belongs to the WD repeat SWD2 family.</text>
</comment>
<feature type="repeat" description="WD" evidence="7">
    <location>
        <begin position="253"/>
        <end position="283"/>
    </location>
</feature>
<protein>
    <recommendedName>
        <fullName evidence="10">Anaphase-promoting complex subunit 4 WD40 domain-containing protein</fullName>
    </recommendedName>
</protein>
<dbReference type="InterPro" id="IPR020472">
    <property type="entry name" value="WD40_PAC1"/>
</dbReference>
<dbReference type="InterPro" id="IPR037867">
    <property type="entry name" value="Swd2/WDR82"/>
</dbReference>
<dbReference type="Pfam" id="PF00400">
    <property type="entry name" value="WD40"/>
    <property type="match status" value="4"/>
</dbReference>
<proteinExistence type="inferred from homology"/>